<gene>
    <name evidence="7" type="ORF">TEA_006491</name>
</gene>
<protein>
    <recommendedName>
        <fullName evidence="6">S1 motif domain-containing protein</fullName>
    </recommendedName>
</protein>
<feature type="region of interest" description="Disordered" evidence="5">
    <location>
        <begin position="291"/>
        <end position="315"/>
    </location>
</feature>
<keyword evidence="3" id="KW-0677">Repeat</keyword>
<evidence type="ECO:0000256" key="4">
    <source>
        <dbReference type="ARBA" id="ARBA00023242"/>
    </source>
</evidence>
<evidence type="ECO:0000256" key="2">
    <source>
        <dbReference type="ARBA" id="ARBA00022552"/>
    </source>
</evidence>
<feature type="domain" description="S1 motif" evidence="6">
    <location>
        <begin position="126"/>
        <end position="196"/>
    </location>
</feature>
<accession>A0A4V3WQQ4</accession>
<dbReference type="SUPFAM" id="SSF50249">
    <property type="entry name" value="Nucleic acid-binding proteins"/>
    <property type="match status" value="2"/>
</dbReference>
<dbReference type="Gene3D" id="2.40.50.140">
    <property type="entry name" value="Nucleic acid-binding proteins"/>
    <property type="match status" value="2"/>
</dbReference>
<dbReference type="InterPro" id="IPR012340">
    <property type="entry name" value="NA-bd_OB-fold"/>
</dbReference>
<dbReference type="GO" id="GO:0003723">
    <property type="term" value="F:RNA binding"/>
    <property type="evidence" value="ECO:0007669"/>
    <property type="project" value="TreeGrafter"/>
</dbReference>
<evidence type="ECO:0000256" key="1">
    <source>
        <dbReference type="ARBA" id="ARBA00004604"/>
    </source>
</evidence>
<feature type="domain" description="S1 motif" evidence="6">
    <location>
        <begin position="36"/>
        <end position="105"/>
    </location>
</feature>
<comment type="caution">
    <text evidence="7">The sequence shown here is derived from an EMBL/GenBank/DDBJ whole genome shotgun (WGS) entry which is preliminary data.</text>
</comment>
<dbReference type="STRING" id="542762.A0A4V3WQQ4"/>
<evidence type="ECO:0000259" key="6">
    <source>
        <dbReference type="PROSITE" id="PS50126"/>
    </source>
</evidence>
<dbReference type="SUPFAM" id="SSF48452">
    <property type="entry name" value="TPR-like"/>
    <property type="match status" value="2"/>
</dbReference>
<dbReference type="PANTHER" id="PTHR23270">
    <property type="entry name" value="PROGRAMMED CELL DEATH PROTEIN 11 PRE-RRNA PROCESSING PROTEIN RRP5"/>
    <property type="match status" value="1"/>
</dbReference>
<dbReference type="PROSITE" id="PS50126">
    <property type="entry name" value="S1"/>
    <property type="match status" value="2"/>
</dbReference>
<dbReference type="SMART" id="SM00316">
    <property type="entry name" value="S1"/>
    <property type="match status" value="2"/>
</dbReference>
<comment type="subcellular location">
    <subcellularLocation>
        <location evidence="1">Nucleus</location>
        <location evidence="1">Nucleolus</location>
    </subcellularLocation>
</comment>
<dbReference type="FunFam" id="1.25.40.10:FF:000065">
    <property type="entry name" value="Programmed cell death 11"/>
    <property type="match status" value="1"/>
</dbReference>
<dbReference type="InterPro" id="IPR045209">
    <property type="entry name" value="Rrp5"/>
</dbReference>
<dbReference type="InterPro" id="IPR003029">
    <property type="entry name" value="S1_domain"/>
</dbReference>
<organism evidence="7 8">
    <name type="scientific">Camellia sinensis var. sinensis</name>
    <name type="common">China tea</name>
    <dbReference type="NCBI Taxonomy" id="542762"/>
    <lineage>
        <taxon>Eukaryota</taxon>
        <taxon>Viridiplantae</taxon>
        <taxon>Streptophyta</taxon>
        <taxon>Embryophyta</taxon>
        <taxon>Tracheophyta</taxon>
        <taxon>Spermatophyta</taxon>
        <taxon>Magnoliopsida</taxon>
        <taxon>eudicotyledons</taxon>
        <taxon>Gunneridae</taxon>
        <taxon>Pentapetalae</taxon>
        <taxon>asterids</taxon>
        <taxon>Ericales</taxon>
        <taxon>Theaceae</taxon>
        <taxon>Camellia</taxon>
    </lineage>
</organism>
<dbReference type="GO" id="GO:0006364">
    <property type="term" value="P:rRNA processing"/>
    <property type="evidence" value="ECO:0007669"/>
    <property type="project" value="UniProtKB-KW"/>
</dbReference>
<dbReference type="FunFam" id="2.40.50.140:FF:000155">
    <property type="entry name" value="rRNA biogenesis protein RRP5"/>
    <property type="match status" value="1"/>
</dbReference>
<name>A0A4V3WQQ4_CAMSN</name>
<reference evidence="7 8" key="1">
    <citation type="journal article" date="2018" name="Proc. Natl. Acad. Sci. U.S.A.">
        <title>Draft genome sequence of Camellia sinensis var. sinensis provides insights into the evolution of the tea genome and tea quality.</title>
        <authorList>
            <person name="Wei C."/>
            <person name="Yang H."/>
            <person name="Wang S."/>
            <person name="Zhao J."/>
            <person name="Liu C."/>
            <person name="Gao L."/>
            <person name="Xia E."/>
            <person name="Lu Y."/>
            <person name="Tai Y."/>
            <person name="She G."/>
            <person name="Sun J."/>
            <person name="Cao H."/>
            <person name="Tong W."/>
            <person name="Gao Q."/>
            <person name="Li Y."/>
            <person name="Deng W."/>
            <person name="Jiang X."/>
            <person name="Wang W."/>
            <person name="Chen Q."/>
            <person name="Zhang S."/>
            <person name="Li H."/>
            <person name="Wu J."/>
            <person name="Wang P."/>
            <person name="Li P."/>
            <person name="Shi C."/>
            <person name="Zheng F."/>
            <person name="Jian J."/>
            <person name="Huang B."/>
            <person name="Shan D."/>
            <person name="Shi M."/>
            <person name="Fang C."/>
            <person name="Yue Y."/>
            <person name="Li F."/>
            <person name="Li D."/>
            <person name="Wei S."/>
            <person name="Han B."/>
            <person name="Jiang C."/>
            <person name="Yin Y."/>
            <person name="Xia T."/>
            <person name="Zhang Z."/>
            <person name="Bennetzen J.L."/>
            <person name="Zhao S."/>
            <person name="Wan X."/>
        </authorList>
    </citation>
    <scope>NUCLEOTIDE SEQUENCE [LARGE SCALE GENOMIC DNA]</scope>
    <source>
        <strain evidence="8">cv. Shuchazao</strain>
        <tissue evidence="7">Leaf</tissue>
    </source>
</reference>
<dbReference type="InterPro" id="IPR008847">
    <property type="entry name" value="Suf"/>
</dbReference>
<dbReference type="AlphaFoldDB" id="A0A4V3WQQ4"/>
<dbReference type="Pfam" id="PF05843">
    <property type="entry name" value="Suf"/>
    <property type="match status" value="1"/>
</dbReference>
<dbReference type="Gene3D" id="1.25.40.10">
    <property type="entry name" value="Tetratricopeptide repeat domain"/>
    <property type="match status" value="2"/>
</dbReference>
<sequence length="595" mass="68465">MTLQRDDLFSFSSLMTVTSFFSSLRTLDPLPFLYENPRFEGYVKNITPKGCFIMLSRKLDAKILLSNLSDGYVENLEKEFPIGKLVVGKVASVEPLSKRVEVTLRTSNASKTQKSDRNGLNSLHVGDIVSGQIKRIESYGLFITIDHTNTVGLCHISELSDDHVDNIETKYRAGERVTSKVLKVDEDRQRVSLGMKNSYFMSNFDIQAPSKQKYDDAIEEKDHMVGTQLTMLPDRGSLGMQNLDFECENGQHLLLAEVEARASILPLEVPLDDIEKSDMVNAACQNIEHVDDADADAVDQKNKSQAKKKANEEREREIRAAEERLLEKDIPRSADEFEKVVRISPNSSFVWIKYMAFMLSLADVEKARSIAERALKTINIREESEKLNVWVAYFNLENEYGYPPEDAVSKIFGRALQYCDPKKVHLALLGMYERTEQHKLVDELLNKMSKKFKHSCKVWLRRIQWILNQNQDEVQSIVKRAVVCLPRHKHIKFLSQAAILEFKCGVPDRGRSMFEGMLREYPKRTDLWSIYLDQEIRLGDVDVIRALFERATSLSLPPKRMKFLFKKYLEYEKSVGDDEERIESVKRKAMEYVEG</sequence>
<evidence type="ECO:0000256" key="3">
    <source>
        <dbReference type="ARBA" id="ARBA00022737"/>
    </source>
</evidence>
<keyword evidence="2" id="KW-0698">rRNA processing</keyword>
<evidence type="ECO:0000313" key="7">
    <source>
        <dbReference type="EMBL" id="THG21177.1"/>
    </source>
</evidence>
<dbReference type="Proteomes" id="UP000306102">
    <property type="component" value="Unassembled WGS sequence"/>
</dbReference>
<proteinExistence type="predicted"/>
<evidence type="ECO:0000313" key="8">
    <source>
        <dbReference type="Proteomes" id="UP000306102"/>
    </source>
</evidence>
<dbReference type="EMBL" id="SDRB02001519">
    <property type="protein sequence ID" value="THG21177.1"/>
    <property type="molecule type" value="Genomic_DNA"/>
</dbReference>
<dbReference type="InterPro" id="IPR003107">
    <property type="entry name" value="HAT"/>
</dbReference>
<dbReference type="Pfam" id="PF00575">
    <property type="entry name" value="S1"/>
    <property type="match status" value="1"/>
</dbReference>
<dbReference type="SMART" id="SM00386">
    <property type="entry name" value="HAT"/>
    <property type="match status" value="6"/>
</dbReference>
<evidence type="ECO:0000256" key="5">
    <source>
        <dbReference type="SAM" id="MobiDB-lite"/>
    </source>
</evidence>
<keyword evidence="8" id="KW-1185">Reference proteome</keyword>
<dbReference type="GO" id="GO:0032040">
    <property type="term" value="C:small-subunit processome"/>
    <property type="evidence" value="ECO:0007669"/>
    <property type="project" value="TreeGrafter"/>
</dbReference>
<feature type="compositionally biased region" description="Basic and acidic residues" evidence="5">
    <location>
        <begin position="291"/>
        <end position="302"/>
    </location>
</feature>
<dbReference type="PANTHER" id="PTHR23270:SF10">
    <property type="entry name" value="PROTEIN RRP5 HOMOLOG"/>
    <property type="match status" value="1"/>
</dbReference>
<keyword evidence="4" id="KW-0539">Nucleus</keyword>
<dbReference type="FunFam" id="2.40.50.140:FF:000159">
    <property type="entry name" value="rRNA biogenesis protein rrp5"/>
    <property type="match status" value="1"/>
</dbReference>
<dbReference type="InterPro" id="IPR011990">
    <property type="entry name" value="TPR-like_helical_dom_sf"/>
</dbReference>